<feature type="chain" id="PRO_5037617711" evidence="2">
    <location>
        <begin position="20"/>
        <end position="2653"/>
    </location>
</feature>
<evidence type="ECO:0000313" key="4">
    <source>
        <dbReference type="EMBL" id="BDS09819.1"/>
    </source>
</evidence>
<protein>
    <submittedName>
        <fullName evidence="4">RHS repeat-associated core domain-containing protein</fullName>
    </submittedName>
</protein>
<dbReference type="InterPro" id="IPR045619">
    <property type="entry name" value="DUF6443"/>
</dbReference>
<dbReference type="Pfam" id="PF20041">
    <property type="entry name" value="DUF6443"/>
    <property type="match status" value="1"/>
</dbReference>
<keyword evidence="2" id="KW-0732">Signal</keyword>
<dbReference type="Proteomes" id="UP001060919">
    <property type="component" value="Chromosome"/>
</dbReference>
<feature type="domain" description="DUF6443" evidence="3">
    <location>
        <begin position="1376"/>
        <end position="1505"/>
    </location>
</feature>
<sequence length="2653" mass="295762">MKTNVLLVFLLLGMQFVNAQHPYESALNPLKDVLPPSPTAAALGTYGEIPVSLHTGVPNVSVPLCVLSGKRLSVPISLTYHGGGNQVDAVSSWVGLGWSLNAGGVISRTVNGIADDEQFGYWNYAVPDDFLAQGISNPATQQEAYEANDYYNYLQGAVDGERDGQPDQFNFNINGYAGRFYIENTGDATNPLVARLVPHQDIKIELIKPGSKLEGFTLTTPDGIKYKFGGLDMTGVKCVEKSKNNSTISCGRNYNIPIITSWYLREIEAPNQTEVIQFVYESHLLTYEAGISQTISTVIDQYQNSSMPSPCPVGVQSNDCIRNLSVEGIHLKRIEALGGRVEFVSTGGRDDLLTGGVQLREVQQYGKDNGNAYLKKYVLNQDYSLSNSPGALSYRHKRLRLLGVQEIAANNNTSKPPHVFEYEQTALPPRLSKARDFWGYYNGKMNNTSLIPASLSTSPNFYQGGGDRYPDFTYAKAGVLQKITYPTGGHTLLEYEGHELSYDVPIPELIVQNAGAGVSYYQPTSPNEYSSTFTLNHAQDVTVTVNVSYRCGAPAAAVSYLRIDEKINGAWQPLTTSNPNINPSGTGNDGKGTLDFNSHPTDEINTPYTKTFELSLPAGEYRLTAAALNGTANNTSCSNDDALSIHVRYEQPTGNLIYNEAVGGLRVKKVTIHDGIDATKDMVKAYNYNQAANSARSSGVGIRPLKFQAKNTTYNFTGTSHATSNLITKCEQYTVIKYSESQIPLHGVSGAHIAYKEVTVLEGNNGQNGKTWNKFNIVKNTTANLAEDLSVPTTILDWQGGLLLEQVVYKKENGNFIKVQEQINDYEIASINGSNSMHTFYGTKVGKIANIYSLTSSGVYVACDNYNTNSANLPGYDLDASVTGTEIVADFFAFITGSPVPYSLFTNLYISQNPGNYVPHPCEGKGLGDYMINYPAFAGFVTVRYPIFSGWNKQTKSTLRQYDESGTNYIETVTNYEYDDVYTHLNSTKVTNSDGLTHITKTKYPTDYANYTGSSDLAAVAIHNLKQQHRHNIPLEQTKYIQKSGQSPALVGGMLTIFDTKPNGLVVPKTVFRSEISSPIANYTESSVAANAGFVYDPAIYTAYGEYLNHDDNGNILDFQKTADQLKSFAWGYDQQLPITAATNAHSSEIGYTSFEQGDETGWSISTASSRVAGKVGVSALQTNEEFPFGRVFTIEGQEKKYKFSAWVNTNDATHSYLVVRTCAAPNNATYPNPIVAPSYVQTGFTTTNGAWQLIEVEIDLAAIRQAAGLSNNQTLAIHAYLWNPYQKTIALDAVRFHPSDAFVQTYDYDQNTRQLIATDQVNRLHSSYHYDDFQRLSHVKDFEGNIIGTNSYHYKGAGSIENHVKTALVRVAGKTSLAALAGLPVDQLMESYQYIDGLGRPIQSVGKGQSPNQKDVVSFNEYDVYGRQMKTYLPFVNSNSNTGGFNPNPIQQTQTYYANEIAIESQTAYPFSETIFEASPLNRPKEQSSAGEGWQIGNNHTVRSFYGHNEAHEVLRLDALTTTAQYYAEKELLKQETLNTKGVKTVRFSDRLGRTILVQQELSPNTWINTYTLYNAFGNVQAVLTPLAIERIQQTGNYDYTNSIYKELVYSYTYDARQRLTSKKIPNSGIVYYVYDRLDRVVATQDANQRQLGQWTIQKYDQYNRPIVSALYHSNLTQTALQQYFDAQTKLYEDRAANAVGYTNTLPNLTANDPIQTIHYYDDYDFDRDGQVDATNSFIPAAGYANSYFDRTLNQATGSKVRVMDGSGRLLQQVNFYDARGRLIQVQSDNALNGKDNSFSAYDFVGNLTKTRYQHSTTNNNIQNEVLTEEFFHYDHTGRLLKVYHKVGNEDKILLKEQHYDELGRLIEKNLHSTNDGNNFLQSIDYHYNVKNWLVRINDLDQVTPASTGSTPSTTLLQKKLHEIVLKYNGQDATEGEVNTAIEIDDETVDLVNGIVIASQQLHTEVDLYGEAATNTKDEEVQIDFSDQTITESNIAASLEELETRLAQKLTENGLTNLTVMEVLLEDLKAEYRDRWLLLRSDSQNEDNEDLLKMNFAYDYGGNIHHLESKVESYAYRSIYDYSYDNLDRLVNADYTEFLESSTPMLPVYQRPNHFSVHNISYDLMGNITGLQRRGTLAVLGTSLTNGLMDDLSYSYANNQLLAVQDAASATTGFIDGASNSQEYAYDENGNVTQDDNKQIVIQYNHLNLPQQIQFTAANATINWIYDATGNKVQKQITNPNGLVTNKYYIGNVQYVNTEVEFIHHSEGRIIRNLIGTGKYGVPIYAYRYEYSLKDHLGNGRVFFSDMDKNGILEVAQNSNTNELLQQEHYYPFGMPIRGEWKFVQPQVGGVNLYQYNGIEMNDDFGLNWNMAFYRSYDASIGRFHQVDPAAEMYYTWGSYTMALNNPIKNSDPSGATVVIPNELQETHNGLYESSATYRAVYDQLHADDRVLEVSLLSPKEKGANGQYYAGNHSIDIDPKLSSDALTSAYTEEVAHAYQGITYGTANLSNDRSDIRKSTNNPDEIKTMLDKRHGEVQKKGVGGGAFIEVEAKLIQEQMRQEVVGSDAEFSVDESGTGGGPLKGWFNKNRKDRKTDQLINISSERQVNSFFSLQKSFANYYIYNSKDGKNHPYAKNKRATTPDALNSLTNVRK</sequence>
<gene>
    <name evidence="4" type="ORF">AsAng_0005240</name>
</gene>
<feature type="compositionally biased region" description="Polar residues" evidence="1">
    <location>
        <begin position="2643"/>
        <end position="2653"/>
    </location>
</feature>
<organism evidence="4 5">
    <name type="scientific">Aureispira anguillae</name>
    <dbReference type="NCBI Taxonomy" id="2864201"/>
    <lineage>
        <taxon>Bacteria</taxon>
        <taxon>Pseudomonadati</taxon>
        <taxon>Bacteroidota</taxon>
        <taxon>Saprospiria</taxon>
        <taxon>Saprospirales</taxon>
        <taxon>Saprospiraceae</taxon>
        <taxon>Aureispira</taxon>
    </lineage>
</organism>
<dbReference type="PANTHER" id="PTHR32305">
    <property type="match status" value="1"/>
</dbReference>
<evidence type="ECO:0000256" key="1">
    <source>
        <dbReference type="SAM" id="MobiDB-lite"/>
    </source>
</evidence>
<proteinExistence type="predicted"/>
<dbReference type="PANTHER" id="PTHR32305:SF15">
    <property type="entry name" value="PROTEIN RHSA-RELATED"/>
    <property type="match status" value="1"/>
</dbReference>
<reference evidence="4" key="1">
    <citation type="submission" date="2022-09" db="EMBL/GenBank/DDBJ databases">
        <title>Aureispira anguillicida sp. nov., isolated from Leptocephalus of Japanese eel Anguilla japonica.</title>
        <authorList>
            <person name="Yuasa K."/>
            <person name="Mekata T."/>
            <person name="Ikunari K."/>
        </authorList>
    </citation>
    <scope>NUCLEOTIDE SEQUENCE</scope>
    <source>
        <strain evidence="4">EL160426</strain>
    </source>
</reference>
<name>A0A916DND8_9BACT</name>
<evidence type="ECO:0000259" key="3">
    <source>
        <dbReference type="Pfam" id="PF20041"/>
    </source>
</evidence>
<dbReference type="KEGG" id="aup:AsAng_0005240"/>
<dbReference type="RefSeq" id="WP_264791176.1">
    <property type="nucleotide sequence ID" value="NZ_AP026867.1"/>
</dbReference>
<dbReference type="Gene3D" id="2.180.10.10">
    <property type="entry name" value="RHS repeat-associated core"/>
    <property type="match status" value="2"/>
</dbReference>
<evidence type="ECO:0000313" key="5">
    <source>
        <dbReference type="Proteomes" id="UP001060919"/>
    </source>
</evidence>
<dbReference type="NCBIfam" id="TIGR03696">
    <property type="entry name" value="Rhs_assc_core"/>
    <property type="match status" value="1"/>
</dbReference>
<feature type="signal peptide" evidence="2">
    <location>
        <begin position="1"/>
        <end position="19"/>
    </location>
</feature>
<dbReference type="InterPro" id="IPR022385">
    <property type="entry name" value="Rhs_assc_core"/>
</dbReference>
<keyword evidence="5" id="KW-1185">Reference proteome</keyword>
<evidence type="ECO:0000256" key="2">
    <source>
        <dbReference type="SAM" id="SignalP"/>
    </source>
</evidence>
<dbReference type="InterPro" id="IPR050708">
    <property type="entry name" value="T6SS_VgrG/RHS"/>
</dbReference>
<feature type="region of interest" description="Disordered" evidence="1">
    <location>
        <begin position="2629"/>
        <end position="2653"/>
    </location>
</feature>
<accession>A0A916DND8</accession>
<dbReference type="EMBL" id="AP026867">
    <property type="protein sequence ID" value="BDS09819.1"/>
    <property type="molecule type" value="Genomic_DNA"/>
</dbReference>